<keyword evidence="10" id="KW-1185">Reference proteome</keyword>
<proteinExistence type="inferred from homology"/>
<feature type="domain" description="RNA polymerase sigma-70 region 2" evidence="7">
    <location>
        <begin position="38"/>
        <end position="105"/>
    </location>
</feature>
<dbReference type="Gene3D" id="1.10.10.10">
    <property type="entry name" value="Winged helix-like DNA-binding domain superfamily/Winged helix DNA-binding domain"/>
    <property type="match status" value="1"/>
</dbReference>
<dbReference type="InterPro" id="IPR007627">
    <property type="entry name" value="RNA_pol_sigma70_r2"/>
</dbReference>
<gene>
    <name evidence="9" type="ORF">OV079_01330</name>
</gene>
<evidence type="ECO:0000256" key="5">
    <source>
        <dbReference type="ARBA" id="ARBA00023163"/>
    </source>
</evidence>
<dbReference type="InterPro" id="IPR013324">
    <property type="entry name" value="RNA_pol_sigma_r3/r4-like"/>
</dbReference>
<dbReference type="EMBL" id="JAPNKE010000002">
    <property type="protein sequence ID" value="MCY1004231.1"/>
    <property type="molecule type" value="Genomic_DNA"/>
</dbReference>
<evidence type="ECO:0000256" key="4">
    <source>
        <dbReference type="ARBA" id="ARBA00023125"/>
    </source>
</evidence>
<comment type="similarity">
    <text evidence="1">Belongs to the sigma-70 factor family. ECF subfamily.</text>
</comment>
<evidence type="ECO:0000259" key="7">
    <source>
        <dbReference type="Pfam" id="PF04542"/>
    </source>
</evidence>
<dbReference type="InterPro" id="IPR036388">
    <property type="entry name" value="WH-like_DNA-bd_sf"/>
</dbReference>
<comment type="caution">
    <text evidence="9">The sequence shown here is derived from an EMBL/GenBank/DDBJ whole genome shotgun (WGS) entry which is preliminary data.</text>
</comment>
<evidence type="ECO:0000256" key="2">
    <source>
        <dbReference type="ARBA" id="ARBA00023015"/>
    </source>
</evidence>
<dbReference type="Gene3D" id="1.10.1740.10">
    <property type="match status" value="1"/>
</dbReference>
<dbReference type="InterPro" id="IPR014284">
    <property type="entry name" value="RNA_pol_sigma-70_dom"/>
</dbReference>
<dbReference type="NCBIfam" id="TIGR02937">
    <property type="entry name" value="sigma70-ECF"/>
    <property type="match status" value="1"/>
</dbReference>
<evidence type="ECO:0000313" key="10">
    <source>
        <dbReference type="Proteomes" id="UP001150924"/>
    </source>
</evidence>
<dbReference type="Pfam" id="PF04542">
    <property type="entry name" value="Sigma70_r2"/>
    <property type="match status" value="1"/>
</dbReference>
<dbReference type="RefSeq" id="WP_267765768.1">
    <property type="nucleotide sequence ID" value="NZ_JAPNKE010000002.1"/>
</dbReference>
<protein>
    <submittedName>
        <fullName evidence="9">Sigma-70 family RNA polymerase sigma factor</fullName>
    </submittedName>
</protein>
<sequence>MHHGSIPPVLAPPAALGDPASRAHDGQQTAALPAVAELFRDHYEFVWRLTGRLGVPAAVVDDAVQDVFVVLHQRRHEFAVRGSVRALLYGITRRVARRYRERAARHVELVDDPREPAGPGLDEELARRQAAAVLRDALAGIDEDKRMAFVLADIEGMPMPEVAECLEINLNTAYSRVRVARQLLQRAIARHHARAHRRTP</sequence>
<dbReference type="AlphaFoldDB" id="A0A9X3EIC5"/>
<dbReference type="GO" id="GO:0006352">
    <property type="term" value="P:DNA-templated transcription initiation"/>
    <property type="evidence" value="ECO:0007669"/>
    <property type="project" value="InterPro"/>
</dbReference>
<name>A0A9X3EIC5_9BACT</name>
<keyword evidence="4" id="KW-0238">DNA-binding</keyword>
<dbReference type="SUPFAM" id="SSF88946">
    <property type="entry name" value="Sigma2 domain of RNA polymerase sigma factors"/>
    <property type="match status" value="1"/>
</dbReference>
<dbReference type="Proteomes" id="UP001150924">
    <property type="component" value="Unassembled WGS sequence"/>
</dbReference>
<keyword evidence="5" id="KW-0804">Transcription</keyword>
<evidence type="ECO:0000256" key="1">
    <source>
        <dbReference type="ARBA" id="ARBA00010641"/>
    </source>
</evidence>
<dbReference type="InterPro" id="IPR039425">
    <property type="entry name" value="RNA_pol_sigma-70-like"/>
</dbReference>
<dbReference type="InterPro" id="IPR013325">
    <property type="entry name" value="RNA_pol_sigma_r2"/>
</dbReference>
<evidence type="ECO:0000259" key="8">
    <source>
        <dbReference type="Pfam" id="PF08281"/>
    </source>
</evidence>
<dbReference type="InterPro" id="IPR013249">
    <property type="entry name" value="RNA_pol_sigma70_r4_t2"/>
</dbReference>
<accession>A0A9X3EIC5</accession>
<dbReference type="Pfam" id="PF08281">
    <property type="entry name" value="Sigma70_r4_2"/>
    <property type="match status" value="1"/>
</dbReference>
<evidence type="ECO:0000256" key="3">
    <source>
        <dbReference type="ARBA" id="ARBA00023082"/>
    </source>
</evidence>
<dbReference type="PANTHER" id="PTHR43133">
    <property type="entry name" value="RNA POLYMERASE ECF-TYPE SIGMA FACTO"/>
    <property type="match status" value="1"/>
</dbReference>
<keyword evidence="3" id="KW-0731">Sigma factor</keyword>
<dbReference type="PANTHER" id="PTHR43133:SF8">
    <property type="entry name" value="RNA POLYMERASE SIGMA FACTOR HI_1459-RELATED"/>
    <property type="match status" value="1"/>
</dbReference>
<dbReference type="GO" id="GO:0003677">
    <property type="term" value="F:DNA binding"/>
    <property type="evidence" value="ECO:0007669"/>
    <property type="project" value="UniProtKB-KW"/>
</dbReference>
<evidence type="ECO:0000313" key="9">
    <source>
        <dbReference type="EMBL" id="MCY1004231.1"/>
    </source>
</evidence>
<reference evidence="9" key="1">
    <citation type="submission" date="2022-11" db="EMBL/GenBank/DDBJ databases">
        <title>Minimal conservation of predation-associated metabolite biosynthetic gene clusters underscores biosynthetic potential of Myxococcota including descriptions for ten novel species: Archangium lansinium sp. nov., Myxococcus landrumus sp. nov., Nannocystis bai.</title>
        <authorList>
            <person name="Ahearne A."/>
            <person name="Stevens C."/>
            <person name="Phillips K."/>
        </authorList>
    </citation>
    <scope>NUCLEOTIDE SEQUENCE</scope>
    <source>
        <strain evidence="9">Na p29</strain>
    </source>
</reference>
<evidence type="ECO:0000256" key="6">
    <source>
        <dbReference type="SAM" id="MobiDB-lite"/>
    </source>
</evidence>
<organism evidence="9 10">
    <name type="scientific">Nannocystis pusilla</name>
    <dbReference type="NCBI Taxonomy" id="889268"/>
    <lineage>
        <taxon>Bacteria</taxon>
        <taxon>Pseudomonadati</taxon>
        <taxon>Myxococcota</taxon>
        <taxon>Polyangia</taxon>
        <taxon>Nannocystales</taxon>
        <taxon>Nannocystaceae</taxon>
        <taxon>Nannocystis</taxon>
    </lineage>
</organism>
<dbReference type="GO" id="GO:0016987">
    <property type="term" value="F:sigma factor activity"/>
    <property type="evidence" value="ECO:0007669"/>
    <property type="project" value="UniProtKB-KW"/>
</dbReference>
<feature type="region of interest" description="Disordered" evidence="6">
    <location>
        <begin position="1"/>
        <end position="27"/>
    </location>
</feature>
<keyword evidence="2" id="KW-0805">Transcription regulation</keyword>
<dbReference type="SUPFAM" id="SSF88659">
    <property type="entry name" value="Sigma3 and sigma4 domains of RNA polymerase sigma factors"/>
    <property type="match status" value="1"/>
</dbReference>
<feature type="domain" description="RNA polymerase sigma factor 70 region 4 type 2" evidence="8">
    <location>
        <begin position="134"/>
        <end position="184"/>
    </location>
</feature>